<comment type="caution">
    <text evidence="2">The sequence shown here is derived from an EMBL/GenBank/DDBJ whole genome shotgun (WGS) entry which is preliminary data.</text>
</comment>
<evidence type="ECO:0000313" key="3">
    <source>
        <dbReference type="Proteomes" id="UP001219525"/>
    </source>
</evidence>
<reference evidence="2" key="1">
    <citation type="submission" date="2023-03" db="EMBL/GenBank/DDBJ databases">
        <title>Massive genome expansion in bonnet fungi (Mycena s.s.) driven by repeated elements and novel gene families across ecological guilds.</title>
        <authorList>
            <consortium name="Lawrence Berkeley National Laboratory"/>
            <person name="Harder C.B."/>
            <person name="Miyauchi S."/>
            <person name="Viragh M."/>
            <person name="Kuo A."/>
            <person name="Thoen E."/>
            <person name="Andreopoulos B."/>
            <person name="Lu D."/>
            <person name="Skrede I."/>
            <person name="Drula E."/>
            <person name="Henrissat B."/>
            <person name="Morin E."/>
            <person name="Kohler A."/>
            <person name="Barry K."/>
            <person name="LaButti K."/>
            <person name="Morin E."/>
            <person name="Salamov A."/>
            <person name="Lipzen A."/>
            <person name="Mereny Z."/>
            <person name="Hegedus B."/>
            <person name="Baldrian P."/>
            <person name="Stursova M."/>
            <person name="Weitz H."/>
            <person name="Taylor A."/>
            <person name="Grigoriev I.V."/>
            <person name="Nagy L.G."/>
            <person name="Martin F."/>
            <person name="Kauserud H."/>
        </authorList>
    </citation>
    <scope>NUCLEOTIDE SEQUENCE</scope>
    <source>
        <strain evidence="2">9144</strain>
    </source>
</reference>
<feature type="region of interest" description="Disordered" evidence="1">
    <location>
        <begin position="1"/>
        <end position="36"/>
    </location>
</feature>
<dbReference type="Proteomes" id="UP001219525">
    <property type="component" value="Unassembled WGS sequence"/>
</dbReference>
<gene>
    <name evidence="2" type="ORF">GGX14DRAFT_586968</name>
</gene>
<accession>A0AAD6Y718</accession>
<feature type="compositionally biased region" description="Polar residues" evidence="1">
    <location>
        <begin position="23"/>
        <end position="33"/>
    </location>
</feature>
<name>A0AAD6Y718_9AGAR</name>
<protein>
    <submittedName>
        <fullName evidence="2">Uncharacterized protein</fullName>
    </submittedName>
</protein>
<dbReference type="AlphaFoldDB" id="A0AAD6Y718"/>
<evidence type="ECO:0000313" key="2">
    <source>
        <dbReference type="EMBL" id="KAJ7194158.1"/>
    </source>
</evidence>
<keyword evidence="3" id="KW-1185">Reference proteome</keyword>
<dbReference type="EMBL" id="JARJCW010000101">
    <property type="protein sequence ID" value="KAJ7194158.1"/>
    <property type="molecule type" value="Genomic_DNA"/>
</dbReference>
<organism evidence="2 3">
    <name type="scientific">Mycena pura</name>
    <dbReference type="NCBI Taxonomy" id="153505"/>
    <lineage>
        <taxon>Eukaryota</taxon>
        <taxon>Fungi</taxon>
        <taxon>Dikarya</taxon>
        <taxon>Basidiomycota</taxon>
        <taxon>Agaricomycotina</taxon>
        <taxon>Agaricomycetes</taxon>
        <taxon>Agaricomycetidae</taxon>
        <taxon>Agaricales</taxon>
        <taxon>Marasmiineae</taxon>
        <taxon>Mycenaceae</taxon>
        <taxon>Mycena</taxon>
    </lineage>
</organism>
<proteinExistence type="predicted"/>
<sequence length="268" mass="28750">MSKAREPSTQHSPGGSRTPYLPFSSSGNYNDSPAGSGRARHALPLFRLAETARGRLFQTAPPQHSAPVIRIFPFPACSSPCHQCRLFKEMKDLIIVQVVDVALTYCGRQDIGALPRLGPGQTLPARPTTNGVGSGCERGSVPAEGHPTQEKEAQYARVDRRGGDLSAVHAAHGLAIDFTRSSRASALTPTHSLHAPASSKSLATARYLSLCEVRPPPPGSHCMAPLPRVASRTAANNYKSHPALKSRRDHQRATPSNHLALRIAVIEE</sequence>
<feature type="region of interest" description="Disordered" evidence="1">
    <location>
        <begin position="119"/>
        <end position="151"/>
    </location>
</feature>
<evidence type="ECO:0000256" key="1">
    <source>
        <dbReference type="SAM" id="MobiDB-lite"/>
    </source>
</evidence>